<dbReference type="AlphaFoldDB" id="A0A0A9TIE8"/>
<sequence length="43" mass="4716">MPVHHSCTPIVTVTATGQSSTSWCEEIATVNKQNKLMAINYHS</sequence>
<reference evidence="1" key="1">
    <citation type="submission" date="2014-09" db="EMBL/GenBank/DDBJ databases">
        <authorList>
            <person name="Magalhaes I.L.F."/>
            <person name="Oliveira U."/>
            <person name="Santos F.R."/>
            <person name="Vidigal T.H.D.A."/>
            <person name="Brescovit A.D."/>
            <person name="Santos A.J."/>
        </authorList>
    </citation>
    <scope>NUCLEOTIDE SEQUENCE</scope>
    <source>
        <tissue evidence="1">Shoot tissue taken approximately 20 cm above the soil surface</tissue>
    </source>
</reference>
<name>A0A0A9TIE8_ARUDO</name>
<protein>
    <submittedName>
        <fullName evidence="1">Uncharacterized protein</fullName>
    </submittedName>
</protein>
<proteinExistence type="predicted"/>
<dbReference type="EMBL" id="GBRH01281884">
    <property type="protein sequence ID" value="JAD16011.1"/>
    <property type="molecule type" value="Transcribed_RNA"/>
</dbReference>
<organism evidence="1">
    <name type="scientific">Arundo donax</name>
    <name type="common">Giant reed</name>
    <name type="synonym">Donax arundinaceus</name>
    <dbReference type="NCBI Taxonomy" id="35708"/>
    <lineage>
        <taxon>Eukaryota</taxon>
        <taxon>Viridiplantae</taxon>
        <taxon>Streptophyta</taxon>
        <taxon>Embryophyta</taxon>
        <taxon>Tracheophyta</taxon>
        <taxon>Spermatophyta</taxon>
        <taxon>Magnoliopsida</taxon>
        <taxon>Liliopsida</taxon>
        <taxon>Poales</taxon>
        <taxon>Poaceae</taxon>
        <taxon>PACMAD clade</taxon>
        <taxon>Arundinoideae</taxon>
        <taxon>Arundineae</taxon>
        <taxon>Arundo</taxon>
    </lineage>
</organism>
<accession>A0A0A9TIE8</accession>
<evidence type="ECO:0000313" key="1">
    <source>
        <dbReference type="EMBL" id="JAD16011.1"/>
    </source>
</evidence>
<reference evidence="1" key="2">
    <citation type="journal article" date="2015" name="Data Brief">
        <title>Shoot transcriptome of the giant reed, Arundo donax.</title>
        <authorList>
            <person name="Barrero R.A."/>
            <person name="Guerrero F.D."/>
            <person name="Moolhuijzen P."/>
            <person name="Goolsby J.A."/>
            <person name="Tidwell J."/>
            <person name="Bellgard S.E."/>
            <person name="Bellgard M.I."/>
        </authorList>
    </citation>
    <scope>NUCLEOTIDE SEQUENCE</scope>
    <source>
        <tissue evidence="1">Shoot tissue taken approximately 20 cm above the soil surface</tissue>
    </source>
</reference>